<evidence type="ECO:0000256" key="6">
    <source>
        <dbReference type="ARBA" id="ARBA00022729"/>
    </source>
</evidence>
<dbReference type="SMART" id="SM00220">
    <property type="entry name" value="S_TKc"/>
    <property type="match status" value="1"/>
</dbReference>
<evidence type="ECO:0000256" key="8">
    <source>
        <dbReference type="ARBA" id="ARBA00022777"/>
    </source>
</evidence>
<keyword evidence="4 17" id="KW-0808">Transferase</keyword>
<dbReference type="InterPro" id="IPR000719">
    <property type="entry name" value="Prot_kinase_dom"/>
</dbReference>
<dbReference type="OMA" id="CPGMASC"/>
<comment type="similarity">
    <text evidence="17">Belongs to the protein kinase superfamily. Ser/Thr protein kinase family.</text>
</comment>
<organism evidence="23 24">
    <name type="scientific">Oryza rufipogon</name>
    <name type="common">Brownbeard rice</name>
    <name type="synonym">Asian wild rice</name>
    <dbReference type="NCBI Taxonomy" id="4529"/>
    <lineage>
        <taxon>Eukaryota</taxon>
        <taxon>Viridiplantae</taxon>
        <taxon>Streptophyta</taxon>
        <taxon>Embryophyta</taxon>
        <taxon>Tracheophyta</taxon>
        <taxon>Spermatophyta</taxon>
        <taxon>Magnoliopsida</taxon>
        <taxon>Liliopsida</taxon>
        <taxon>Poales</taxon>
        <taxon>Poaceae</taxon>
        <taxon>BOP clade</taxon>
        <taxon>Oryzoideae</taxon>
        <taxon>Oryzeae</taxon>
        <taxon>Oryzinae</taxon>
        <taxon>Oryza</taxon>
    </lineage>
</organism>
<dbReference type="GO" id="GO:0106310">
    <property type="term" value="F:protein serine kinase activity"/>
    <property type="evidence" value="ECO:0007669"/>
    <property type="project" value="RHEA"/>
</dbReference>
<dbReference type="InterPro" id="IPR024171">
    <property type="entry name" value="SRK-like_kinase"/>
</dbReference>
<feature type="domain" description="Apple" evidence="22">
    <location>
        <begin position="373"/>
        <end position="458"/>
    </location>
</feature>
<evidence type="ECO:0000313" key="23">
    <source>
        <dbReference type="EnsemblPlants" id="ORUFI07G18920.1"/>
    </source>
</evidence>
<reference evidence="24" key="1">
    <citation type="submission" date="2013-06" db="EMBL/GenBank/DDBJ databases">
        <authorList>
            <person name="Zhao Q."/>
        </authorList>
    </citation>
    <scope>NUCLEOTIDE SEQUENCE</scope>
    <source>
        <strain evidence="24">cv. W1943</strain>
    </source>
</reference>
<keyword evidence="2 17" id="KW-0723">Serine/threonine-protein kinase</keyword>
<dbReference type="CDD" id="cd01098">
    <property type="entry name" value="PAN_AP_plant"/>
    <property type="match status" value="1"/>
</dbReference>
<dbReference type="PROSITE" id="PS00107">
    <property type="entry name" value="PROTEIN_KINASE_ATP"/>
    <property type="match status" value="1"/>
</dbReference>
<keyword evidence="24" id="KW-1185">Reference proteome</keyword>
<dbReference type="SUPFAM" id="SSF51110">
    <property type="entry name" value="alpha-D-mannose-specific plant lectins"/>
    <property type="match status" value="1"/>
</dbReference>
<dbReference type="PANTHER" id="PTHR47974:SF19">
    <property type="entry name" value="RECEPTOR-LIKE SERINE_THREONINE-PROTEIN KINASE"/>
    <property type="match status" value="1"/>
</dbReference>
<evidence type="ECO:0000256" key="18">
    <source>
        <dbReference type="PROSITE-ProRule" id="PRU10141"/>
    </source>
</evidence>
<name>A0A0E0Q9Q1_ORYRU</name>
<dbReference type="InterPro" id="IPR008271">
    <property type="entry name" value="Ser/Thr_kinase_AS"/>
</dbReference>
<dbReference type="CDD" id="cd00028">
    <property type="entry name" value="B_lectin"/>
    <property type="match status" value="1"/>
</dbReference>
<feature type="transmembrane region" description="Helical" evidence="19">
    <location>
        <begin position="476"/>
        <end position="497"/>
    </location>
</feature>
<dbReference type="PROSITE" id="PS50011">
    <property type="entry name" value="PROTEIN_KINASE_DOM"/>
    <property type="match status" value="1"/>
</dbReference>
<keyword evidence="14" id="KW-0325">Glycoprotein</keyword>
<dbReference type="EC" id="2.7.11.1" evidence="17"/>
<dbReference type="AlphaFoldDB" id="A0A0E0Q9Q1"/>
<keyword evidence="5 19" id="KW-0812">Transmembrane</keyword>
<dbReference type="FunFam" id="2.90.10.10:FF:000002">
    <property type="entry name" value="Serine/threonine-protein kinase"/>
    <property type="match status" value="1"/>
</dbReference>
<comment type="catalytic activity">
    <reaction evidence="15 17">
        <text>L-threonyl-[protein] + ATP = O-phospho-L-threonyl-[protein] + ADP + H(+)</text>
        <dbReference type="Rhea" id="RHEA:46608"/>
        <dbReference type="Rhea" id="RHEA-COMP:11060"/>
        <dbReference type="Rhea" id="RHEA-COMP:11605"/>
        <dbReference type="ChEBI" id="CHEBI:15378"/>
        <dbReference type="ChEBI" id="CHEBI:30013"/>
        <dbReference type="ChEBI" id="CHEBI:30616"/>
        <dbReference type="ChEBI" id="CHEBI:61977"/>
        <dbReference type="ChEBI" id="CHEBI:456216"/>
        <dbReference type="EC" id="2.7.11.1"/>
    </reaction>
</comment>
<evidence type="ECO:0000256" key="17">
    <source>
        <dbReference type="PIRNR" id="PIRNR000641"/>
    </source>
</evidence>
<evidence type="ECO:0000256" key="7">
    <source>
        <dbReference type="ARBA" id="ARBA00022741"/>
    </source>
</evidence>
<keyword evidence="11 19" id="KW-0472">Membrane</keyword>
<comment type="catalytic activity">
    <reaction evidence="16 17">
        <text>L-seryl-[protein] + ATP = O-phospho-L-seryl-[protein] + ADP + H(+)</text>
        <dbReference type="Rhea" id="RHEA:17989"/>
        <dbReference type="Rhea" id="RHEA-COMP:9863"/>
        <dbReference type="Rhea" id="RHEA-COMP:11604"/>
        <dbReference type="ChEBI" id="CHEBI:15378"/>
        <dbReference type="ChEBI" id="CHEBI:29999"/>
        <dbReference type="ChEBI" id="CHEBI:30616"/>
        <dbReference type="ChEBI" id="CHEBI:83421"/>
        <dbReference type="ChEBI" id="CHEBI:456216"/>
        <dbReference type="EC" id="2.7.11.1"/>
    </reaction>
</comment>
<dbReference type="InterPro" id="IPR001480">
    <property type="entry name" value="Bulb-type_lectin_dom"/>
</dbReference>
<dbReference type="PROSITE" id="PS50948">
    <property type="entry name" value="PAN"/>
    <property type="match status" value="1"/>
</dbReference>
<dbReference type="FunFam" id="1.10.510.10:FF:000384">
    <property type="entry name" value="G-type lectin S-receptor-like serine/threonine-protein kinase"/>
    <property type="match status" value="1"/>
</dbReference>
<evidence type="ECO:0000256" key="9">
    <source>
        <dbReference type="ARBA" id="ARBA00022840"/>
    </source>
</evidence>
<dbReference type="PIRSF" id="PIRSF000641">
    <property type="entry name" value="SRK"/>
    <property type="match status" value="1"/>
</dbReference>
<dbReference type="InterPro" id="IPR017441">
    <property type="entry name" value="Protein_kinase_ATP_BS"/>
</dbReference>
<proteinExistence type="inferred from homology"/>
<reference evidence="23" key="2">
    <citation type="submission" date="2015-06" db="UniProtKB">
        <authorList>
            <consortium name="EnsemblPlants"/>
        </authorList>
    </citation>
    <scope>IDENTIFICATION</scope>
</reference>
<dbReference type="PANTHER" id="PTHR47974">
    <property type="entry name" value="OS07G0415500 PROTEIN"/>
    <property type="match status" value="1"/>
</dbReference>
<feature type="binding site" evidence="18">
    <location>
        <position position="555"/>
    </location>
    <ligand>
        <name>ATP</name>
        <dbReference type="ChEBI" id="CHEBI:30616"/>
    </ligand>
</feature>
<evidence type="ECO:0000259" key="21">
    <source>
        <dbReference type="PROSITE" id="PS50927"/>
    </source>
</evidence>
<dbReference type="Gramene" id="ORUFI07G18920.1">
    <property type="protein sequence ID" value="ORUFI07G18920.1"/>
    <property type="gene ID" value="ORUFI07G18920"/>
</dbReference>
<dbReference type="InterPro" id="IPR000858">
    <property type="entry name" value="S_locus_glycoprot_dom"/>
</dbReference>
<keyword evidence="10 19" id="KW-1133">Transmembrane helix</keyword>
<dbReference type="SMART" id="SM00108">
    <property type="entry name" value="B_lectin"/>
    <property type="match status" value="1"/>
</dbReference>
<dbReference type="InterPro" id="IPR011009">
    <property type="entry name" value="Kinase-like_dom_sf"/>
</dbReference>
<evidence type="ECO:0000256" key="14">
    <source>
        <dbReference type="ARBA" id="ARBA00023180"/>
    </source>
</evidence>
<evidence type="ECO:0000256" key="4">
    <source>
        <dbReference type="ARBA" id="ARBA00022679"/>
    </source>
</evidence>
<protein>
    <recommendedName>
        <fullName evidence="17">Receptor-like serine/threonine-protein kinase</fullName>
        <ecNumber evidence="17">2.7.11.1</ecNumber>
    </recommendedName>
</protein>
<evidence type="ECO:0000256" key="19">
    <source>
        <dbReference type="SAM" id="Phobius"/>
    </source>
</evidence>
<evidence type="ECO:0000256" key="16">
    <source>
        <dbReference type="ARBA" id="ARBA00048679"/>
    </source>
</evidence>
<dbReference type="InterPro" id="IPR036426">
    <property type="entry name" value="Bulb-type_lectin_dom_sf"/>
</dbReference>
<dbReference type="Pfam" id="PF00954">
    <property type="entry name" value="S_locus_glycop"/>
    <property type="match status" value="1"/>
</dbReference>
<keyword evidence="9 17" id="KW-0067">ATP-binding</keyword>
<dbReference type="SMART" id="SM00473">
    <property type="entry name" value="PAN_AP"/>
    <property type="match status" value="1"/>
</dbReference>
<feature type="domain" description="Protein kinase" evidence="20">
    <location>
        <begin position="526"/>
        <end position="774"/>
    </location>
</feature>
<dbReference type="GO" id="GO:0051707">
    <property type="term" value="P:response to other organism"/>
    <property type="evidence" value="ECO:0007669"/>
    <property type="project" value="UniProtKB-ARBA"/>
</dbReference>
<evidence type="ECO:0000259" key="22">
    <source>
        <dbReference type="PROSITE" id="PS50948"/>
    </source>
</evidence>
<dbReference type="HOGENOM" id="CLU_000288_116_2_1"/>
<evidence type="ECO:0000256" key="2">
    <source>
        <dbReference type="ARBA" id="ARBA00022527"/>
    </source>
</evidence>
<evidence type="ECO:0000256" key="13">
    <source>
        <dbReference type="ARBA" id="ARBA00023170"/>
    </source>
</evidence>
<dbReference type="Gene3D" id="3.30.200.20">
    <property type="entry name" value="Phosphorylase Kinase, domain 1"/>
    <property type="match status" value="1"/>
</dbReference>
<dbReference type="Pfam" id="PF08276">
    <property type="entry name" value="PAN_2"/>
    <property type="match status" value="1"/>
</dbReference>
<evidence type="ECO:0000256" key="11">
    <source>
        <dbReference type="ARBA" id="ARBA00023136"/>
    </source>
</evidence>
<dbReference type="PROSITE" id="PS00108">
    <property type="entry name" value="PROTEIN_KINASE_ST"/>
    <property type="match status" value="1"/>
</dbReference>
<evidence type="ECO:0000256" key="3">
    <source>
        <dbReference type="ARBA" id="ARBA00022536"/>
    </source>
</evidence>
<dbReference type="Pfam" id="PF01453">
    <property type="entry name" value="B_lectin"/>
    <property type="match status" value="1"/>
</dbReference>
<keyword evidence="3" id="KW-0245">EGF-like domain</keyword>
<keyword evidence="6" id="KW-0732">Signal</keyword>
<evidence type="ECO:0000256" key="12">
    <source>
        <dbReference type="ARBA" id="ARBA00023157"/>
    </source>
</evidence>
<sequence length="801" mass="90333">MLTFDRVPTCASIQNTTHPNFHAKRMAPPSKRKICSSFSFLILSIFHLYTSTSALTDTISRVQSLSGSTTVVSKEGNFELGFFSPGNTGNLYVGIWFRTTSKKAVIWVANRDNPVTSATSPELKISGDGNLVLLNKFGEPKWSSNGTWNKPRKSIVAVLLDNGNLILRDQGNSSDVIWQSFDHPTDTILSGQGFGINKITGEYQDRVSWKDPEDPAPGPFSNHVDLIRLNQYVSLWNQSKVYWQSGNWTGQAFTSIPGMPLNTEYNYVFINNSHQLKFIYTTKDVSIITRMVLTVNGQLQRHIWSNKSEEWIVQWSLPAALCDVYSVCGPFGVCKTGFDEKCYCLPGFRPVSSRSWDLGAWNQGCVRKTDISCVDSNKHNGQQEKHAFLKIANIKVPGNPMQLNVQSEEECRSICLNNCICTAYAHQHECIVWNSELRDLKQLPDGNVDAIDIYVRLAASDLEVQYNEHKTHHMRLIAVLGSTFVALCVFGAIIWTFRKRNATQKAFSNDDSLILYSYSFLQHCTKNFSDKLGQGSFGSVYKGSLPNSQMIAVKKLQGMRQGEKQFQTEVRALGRIHHTNLVCLKGFCLRGAERLLVLDWYTRFQVILGVAKGLHYLHEECHECIIHCDIKPENVLVDADFSPKVADFGLAKLMDRNFSRALTTMRGTIGYLAPEWIAGLPITSKADVYSYGMMLFEIISGKRNTELMESKTIKYFPVWAAVRISNGDISEVFDHRMHDTNVQELERACKVACWCIQDNEAHRPTMQQIVHILQGTRDVGLPPIPAFLQNLVEEYDPASYS</sequence>
<dbReference type="GO" id="GO:0005524">
    <property type="term" value="F:ATP binding"/>
    <property type="evidence" value="ECO:0007669"/>
    <property type="project" value="UniProtKB-UniRule"/>
</dbReference>
<dbReference type="Proteomes" id="UP000008022">
    <property type="component" value="Unassembled WGS sequence"/>
</dbReference>
<evidence type="ECO:0000256" key="15">
    <source>
        <dbReference type="ARBA" id="ARBA00047899"/>
    </source>
</evidence>
<keyword evidence="7 17" id="KW-0547">Nucleotide-binding</keyword>
<dbReference type="FunFam" id="3.30.200.20:FF:000178">
    <property type="entry name" value="serine/threonine-protein kinase PBS1-like"/>
    <property type="match status" value="1"/>
</dbReference>
<dbReference type="GO" id="GO:0016020">
    <property type="term" value="C:membrane"/>
    <property type="evidence" value="ECO:0007669"/>
    <property type="project" value="UniProtKB-SubCell"/>
</dbReference>
<dbReference type="Pfam" id="PF00069">
    <property type="entry name" value="Pkinase"/>
    <property type="match status" value="1"/>
</dbReference>
<evidence type="ECO:0000256" key="10">
    <source>
        <dbReference type="ARBA" id="ARBA00022989"/>
    </source>
</evidence>
<feature type="domain" description="Bulb-type lectin" evidence="21">
    <location>
        <begin position="56"/>
        <end position="180"/>
    </location>
</feature>
<dbReference type="GO" id="GO:0048544">
    <property type="term" value="P:recognition of pollen"/>
    <property type="evidence" value="ECO:0007669"/>
    <property type="project" value="InterPro"/>
</dbReference>
<dbReference type="Gene3D" id="1.10.510.10">
    <property type="entry name" value="Transferase(Phosphotransferase) domain 1"/>
    <property type="match status" value="1"/>
</dbReference>
<dbReference type="SUPFAM" id="SSF56112">
    <property type="entry name" value="Protein kinase-like (PK-like)"/>
    <property type="match status" value="1"/>
</dbReference>
<dbReference type="EnsemblPlants" id="ORUFI07G18920.1">
    <property type="protein sequence ID" value="ORUFI07G18920.1"/>
    <property type="gene ID" value="ORUFI07G18920"/>
</dbReference>
<evidence type="ECO:0000259" key="20">
    <source>
        <dbReference type="PROSITE" id="PS50011"/>
    </source>
</evidence>
<comment type="subcellular location">
    <subcellularLocation>
        <location evidence="1">Membrane</location>
        <topology evidence="1">Single-pass type I membrane protein</topology>
    </subcellularLocation>
</comment>
<dbReference type="InterPro" id="IPR003609">
    <property type="entry name" value="Pan_app"/>
</dbReference>
<dbReference type="Gene3D" id="2.90.10.10">
    <property type="entry name" value="Bulb-type lectin domain"/>
    <property type="match status" value="1"/>
</dbReference>
<dbReference type="GO" id="GO:0004674">
    <property type="term" value="F:protein serine/threonine kinase activity"/>
    <property type="evidence" value="ECO:0007669"/>
    <property type="project" value="UniProtKB-KW"/>
</dbReference>
<accession>A0A0E0Q9Q1</accession>
<evidence type="ECO:0000313" key="24">
    <source>
        <dbReference type="Proteomes" id="UP000008022"/>
    </source>
</evidence>
<keyword evidence="13" id="KW-0675">Receptor</keyword>
<dbReference type="SUPFAM" id="SSF57414">
    <property type="entry name" value="Hairpin loop containing domain-like"/>
    <property type="match status" value="1"/>
</dbReference>
<dbReference type="eggNOG" id="ENOG502QUMK">
    <property type="taxonomic scope" value="Eukaryota"/>
</dbReference>
<dbReference type="PROSITE" id="PS50927">
    <property type="entry name" value="BULB_LECTIN"/>
    <property type="match status" value="1"/>
</dbReference>
<keyword evidence="8 17" id="KW-0418">Kinase</keyword>
<evidence type="ECO:0000256" key="5">
    <source>
        <dbReference type="ARBA" id="ARBA00022692"/>
    </source>
</evidence>
<evidence type="ECO:0000256" key="1">
    <source>
        <dbReference type="ARBA" id="ARBA00004479"/>
    </source>
</evidence>
<dbReference type="STRING" id="4529.A0A0E0Q9Q1"/>
<keyword evidence="12" id="KW-1015">Disulfide bond</keyword>